<protein>
    <submittedName>
        <fullName evidence="1">Chaperone protein</fullName>
    </submittedName>
</protein>
<name>A0A896TAS6_LACLC</name>
<reference evidence="1" key="1">
    <citation type="journal article" date="2020" name="Mol. Microbiol.">
        <title>The CWPS Rubik's cube: Linking diversity of cell wall polysaccharide structures with the encoded biosynthetic machinery of selected Lactococcus lactis strains.</title>
        <authorList>
            <person name="Mahony J."/>
            <person name="Frantzen C."/>
            <person name="Vinogradov E."/>
            <person name="Sadovskaya I."/>
            <person name="Theodorou I."/>
            <person name="Kelleher P."/>
            <person name="Chapot-Chartier M.P."/>
            <person name="Cambillau C."/>
            <person name="Holo H."/>
            <person name="van Sinderen D."/>
        </authorList>
    </citation>
    <scope>NUCLEOTIDE SEQUENCE</scope>
    <source>
        <strain evidence="1">1196</strain>
    </source>
</reference>
<evidence type="ECO:0000313" key="1">
    <source>
        <dbReference type="EMBL" id="QSD63189.1"/>
    </source>
</evidence>
<evidence type="ECO:0000313" key="2">
    <source>
        <dbReference type="Proteomes" id="UP000663552"/>
    </source>
</evidence>
<proteinExistence type="predicted"/>
<dbReference type="Proteomes" id="UP000663552">
    <property type="component" value="Chromosome"/>
</dbReference>
<gene>
    <name evidence="1" type="ORF">LL1196_1568</name>
</gene>
<dbReference type="RefSeq" id="WP_081196681.1">
    <property type="nucleotide sequence ID" value="NZ_CP015900.2"/>
</dbReference>
<dbReference type="Pfam" id="PF17318">
    <property type="entry name" value="DUF5361"/>
    <property type="match status" value="1"/>
</dbReference>
<dbReference type="AlphaFoldDB" id="A0A896TAS6"/>
<organism evidence="1 2">
    <name type="scientific">Lactococcus lactis subsp. cremoris</name>
    <name type="common">Streptococcus cremoris</name>
    <dbReference type="NCBI Taxonomy" id="1359"/>
    <lineage>
        <taxon>Bacteria</taxon>
        <taxon>Bacillati</taxon>
        <taxon>Bacillota</taxon>
        <taxon>Bacilli</taxon>
        <taxon>Lactobacillales</taxon>
        <taxon>Streptococcaceae</taxon>
        <taxon>Lactococcus</taxon>
    </lineage>
</organism>
<sequence length="129" mass="15059">MIKFDEEALMCDLAEIYHIYDYKQLSPLKIAVFSIGLNEESRIKMKMSGQKFPINTLLLAGIQDRLSMSLWFKTEDGQKGKNRPKLVTDIINKPKEKTDRKIQFHSGEDFEKYRQQLFQKGGGGKWQQN</sequence>
<accession>A0A896TAS6</accession>
<dbReference type="InterPro" id="IPR035286">
    <property type="entry name" value="DUF5361"/>
</dbReference>
<dbReference type="EMBL" id="CP032148">
    <property type="protein sequence ID" value="QSD63189.1"/>
    <property type="molecule type" value="Genomic_DNA"/>
</dbReference>